<dbReference type="Proteomes" id="UP000280696">
    <property type="component" value="Unassembled WGS sequence"/>
</dbReference>
<evidence type="ECO:0000313" key="10">
    <source>
        <dbReference type="Proteomes" id="UP000280696"/>
    </source>
</evidence>
<dbReference type="InterPro" id="IPR000515">
    <property type="entry name" value="MetI-like"/>
</dbReference>
<keyword evidence="4 7" id="KW-0812">Transmembrane</keyword>
<evidence type="ECO:0000256" key="5">
    <source>
        <dbReference type="ARBA" id="ARBA00022989"/>
    </source>
</evidence>
<dbReference type="RefSeq" id="WP_120469244.1">
    <property type="nucleotide sequence ID" value="NZ_RAYQ01000009.1"/>
</dbReference>
<sequence>MAKKKENEVGRKYKWTKENIIFDGIVWILLLVVFVLIAYPFYYIVLASFNEGYDFMRGGVYFFPRKFTLFNYVDLLSQSKWIKAFQVSFFRTITGTLLTVIATCFLSYVLSREELVFGKIYKFLVIFAMYVSGGLIPYYITLRNLHLLNTIWVYIIPSMLNLFFIMVGINFFAAIPVSLIESAKLDGASEFRVLFSIVRPVSTPFIATLSLFSAVNQWNAWLDSAYYVNGEGLRTIAYRMLTEVNQTLGATSTGGSMVTTSTAMTTQASAMVASMLPIMCVYPFLQKYFVQGIMIGAVKE</sequence>
<feature type="domain" description="ABC transmembrane type-1" evidence="8">
    <location>
        <begin position="85"/>
        <end position="277"/>
    </location>
</feature>
<feature type="transmembrane region" description="Helical" evidence="7">
    <location>
        <begin position="191"/>
        <end position="215"/>
    </location>
</feature>
<evidence type="ECO:0000256" key="1">
    <source>
        <dbReference type="ARBA" id="ARBA00004651"/>
    </source>
</evidence>
<dbReference type="SUPFAM" id="SSF161098">
    <property type="entry name" value="MetI-like"/>
    <property type="match status" value="1"/>
</dbReference>
<evidence type="ECO:0000256" key="4">
    <source>
        <dbReference type="ARBA" id="ARBA00022692"/>
    </source>
</evidence>
<feature type="transmembrane region" description="Helical" evidence="7">
    <location>
        <begin position="266"/>
        <end position="285"/>
    </location>
</feature>
<dbReference type="InterPro" id="IPR035906">
    <property type="entry name" value="MetI-like_sf"/>
</dbReference>
<dbReference type="EMBL" id="RAYQ01000009">
    <property type="protein sequence ID" value="RKI91556.1"/>
    <property type="molecule type" value="Genomic_DNA"/>
</dbReference>
<keyword evidence="6 7" id="KW-0472">Membrane</keyword>
<dbReference type="Gene3D" id="1.10.3720.10">
    <property type="entry name" value="MetI-like"/>
    <property type="match status" value="1"/>
</dbReference>
<name>A0A3A9AWE3_9FIRM</name>
<dbReference type="PROSITE" id="PS50928">
    <property type="entry name" value="ABC_TM1"/>
    <property type="match status" value="1"/>
</dbReference>
<protein>
    <submittedName>
        <fullName evidence="9">Carbohydrate ABC transporter permease</fullName>
    </submittedName>
</protein>
<evidence type="ECO:0000256" key="7">
    <source>
        <dbReference type="SAM" id="Phobius"/>
    </source>
</evidence>
<dbReference type="CDD" id="cd06261">
    <property type="entry name" value="TM_PBP2"/>
    <property type="match status" value="1"/>
</dbReference>
<keyword evidence="5 7" id="KW-1133">Transmembrane helix</keyword>
<feature type="transmembrane region" description="Helical" evidence="7">
    <location>
        <begin position="123"/>
        <end position="140"/>
    </location>
</feature>
<dbReference type="AlphaFoldDB" id="A0A3A9AWE3"/>
<feature type="transmembrane region" description="Helical" evidence="7">
    <location>
        <begin position="20"/>
        <end position="45"/>
    </location>
</feature>
<comment type="caution">
    <text evidence="9">The sequence shown here is derived from an EMBL/GenBank/DDBJ whole genome shotgun (WGS) entry which is preliminary data.</text>
</comment>
<dbReference type="PANTHER" id="PTHR43744:SF9">
    <property type="entry name" value="POLYGALACTURONAN_RHAMNOGALACTURONAN TRANSPORT SYSTEM PERMEASE PROTEIN YTCP"/>
    <property type="match status" value="1"/>
</dbReference>
<evidence type="ECO:0000313" key="9">
    <source>
        <dbReference type="EMBL" id="RKI91556.1"/>
    </source>
</evidence>
<comment type="subcellular location">
    <subcellularLocation>
        <location evidence="1">Cell membrane</location>
        <topology evidence="1">Multi-pass membrane protein</topology>
    </subcellularLocation>
</comment>
<keyword evidence="3" id="KW-1003">Cell membrane</keyword>
<proteinExistence type="predicted"/>
<feature type="transmembrane region" description="Helical" evidence="7">
    <location>
        <begin position="89"/>
        <end position="111"/>
    </location>
</feature>
<feature type="transmembrane region" description="Helical" evidence="7">
    <location>
        <begin position="152"/>
        <end position="179"/>
    </location>
</feature>
<keyword evidence="2" id="KW-0813">Transport</keyword>
<dbReference type="GO" id="GO:0055085">
    <property type="term" value="P:transmembrane transport"/>
    <property type="evidence" value="ECO:0007669"/>
    <property type="project" value="InterPro"/>
</dbReference>
<dbReference type="GO" id="GO:0005886">
    <property type="term" value="C:plasma membrane"/>
    <property type="evidence" value="ECO:0007669"/>
    <property type="project" value="UniProtKB-SubCell"/>
</dbReference>
<evidence type="ECO:0000256" key="2">
    <source>
        <dbReference type="ARBA" id="ARBA00022448"/>
    </source>
</evidence>
<keyword evidence="10" id="KW-1185">Reference proteome</keyword>
<dbReference type="PANTHER" id="PTHR43744">
    <property type="entry name" value="ABC TRANSPORTER PERMEASE PROTEIN MG189-RELATED-RELATED"/>
    <property type="match status" value="1"/>
</dbReference>
<reference evidence="9 10" key="1">
    <citation type="submission" date="2018-09" db="EMBL/GenBank/DDBJ databases">
        <title>Murine metabolic-syndrome-specific gut microbial biobank.</title>
        <authorList>
            <person name="Liu C."/>
        </authorList>
    </citation>
    <scope>NUCLEOTIDE SEQUENCE [LARGE SCALE GENOMIC DNA]</scope>
    <source>
        <strain evidence="9 10">0.1xD8-82</strain>
    </source>
</reference>
<organism evidence="9 10">
    <name type="scientific">Parablautia intestinalis</name>
    <dbReference type="NCBI Taxonomy" id="2320100"/>
    <lineage>
        <taxon>Bacteria</taxon>
        <taxon>Bacillati</taxon>
        <taxon>Bacillota</taxon>
        <taxon>Clostridia</taxon>
        <taxon>Lachnospirales</taxon>
        <taxon>Lachnospiraceae</taxon>
        <taxon>Parablautia</taxon>
    </lineage>
</organism>
<gene>
    <name evidence="9" type="ORF">D7V94_09785</name>
</gene>
<evidence type="ECO:0000259" key="8">
    <source>
        <dbReference type="PROSITE" id="PS50928"/>
    </source>
</evidence>
<accession>A0A3A9AWE3</accession>
<dbReference type="OrthoDB" id="9810086at2"/>
<evidence type="ECO:0000256" key="3">
    <source>
        <dbReference type="ARBA" id="ARBA00022475"/>
    </source>
</evidence>
<evidence type="ECO:0000256" key="6">
    <source>
        <dbReference type="ARBA" id="ARBA00023136"/>
    </source>
</evidence>